<feature type="transmembrane region" description="Helical" evidence="5">
    <location>
        <begin position="358"/>
        <end position="380"/>
    </location>
</feature>
<sequence length="626" mass="69973">MAETIFPFPFIMMSFYKVRFLLSDLVAGVTMLIFHIPQGMTYGFLSGLEPINGLYASFIPPLIYLLFGTSRHISIGTFSIIAILISSTVNREVMLIKDLHGNGNNSTNNHNFSSYENLAETKLQISIATTLLAGIFQLGLGVLKFGKLMNYVSDSMISGFTCAAAFHVMFSQFSEILGYPIEIYSGVGELPYKLFLFASQIIGIKWITFSISIGCIVALFLFAEFVNPIFQRKFKFPLPFQFVFILIATVISYMTNISSNYSVKIVGHIPKGLPGLLVPNISIMPKVVTDSLILAIVGFIMDSALVKLYALKFSYKVNFNQELVGYGLANIVGSLFQCTISAGAMARTSVVVQAGMKSQVATIISCFFMFFVLMFVGPAFEYVPKCVLSAIIVVSLKGMIMQMTSLPSLYKVSRFDFYTWIITFLSTLLLNVPLGLCVGFAFSLLTIVIRLQTAKSEILGQLPNTNIYKNVKHFKDAIEISGVKIFRFEAPLYFANSEHFRSKLYKIFGNQLQITECEESLNESTISNEHKKDETVAIVLLDIIKTIVVDCSAINYIDNVGIRVLKSIYSDFKNHKITFLIASPNTRVRNMLEKCEFAKEELNKIMFVTIHDAILNNIGKHDKIMI</sequence>
<feature type="transmembrane region" description="Helical" evidence="5">
    <location>
        <begin position="20"/>
        <end position="38"/>
    </location>
</feature>
<feature type="transmembrane region" description="Helical" evidence="5">
    <location>
        <begin position="123"/>
        <end position="143"/>
    </location>
</feature>
<feature type="domain" description="STAS" evidence="6">
    <location>
        <begin position="473"/>
        <end position="617"/>
    </location>
</feature>
<dbReference type="GO" id="GO:0016020">
    <property type="term" value="C:membrane"/>
    <property type="evidence" value="ECO:0007669"/>
    <property type="project" value="UniProtKB-SubCell"/>
</dbReference>
<keyword evidence="3 5" id="KW-1133">Transmembrane helix</keyword>
<dbReference type="EMBL" id="KT163660">
    <property type="protein sequence ID" value="AKN21610.1"/>
    <property type="molecule type" value="mRNA"/>
</dbReference>
<dbReference type="SUPFAM" id="SSF52091">
    <property type="entry name" value="SpoIIaa-like"/>
    <property type="match status" value="1"/>
</dbReference>
<evidence type="ECO:0000313" key="7">
    <source>
        <dbReference type="EMBL" id="AKN21610.1"/>
    </source>
</evidence>
<evidence type="ECO:0000256" key="3">
    <source>
        <dbReference type="ARBA" id="ARBA00022989"/>
    </source>
</evidence>
<evidence type="ECO:0000259" key="6">
    <source>
        <dbReference type="PROSITE" id="PS50801"/>
    </source>
</evidence>
<dbReference type="AlphaFoldDB" id="A0A0H3YF71"/>
<name>A0A0H3YF71_SCHMD</name>
<feature type="transmembrane region" description="Helical" evidence="5">
    <location>
        <begin position="323"/>
        <end position="346"/>
    </location>
</feature>
<dbReference type="InterPro" id="IPR011547">
    <property type="entry name" value="SLC26A/SulP_dom"/>
</dbReference>
<dbReference type="OrthoDB" id="288203at2759"/>
<dbReference type="InterPro" id="IPR036513">
    <property type="entry name" value="STAS_dom_sf"/>
</dbReference>
<feature type="transmembrane region" description="Helical" evidence="5">
    <location>
        <begin position="417"/>
        <end position="449"/>
    </location>
</feature>
<evidence type="ECO:0000256" key="2">
    <source>
        <dbReference type="ARBA" id="ARBA00022692"/>
    </source>
</evidence>
<reference evidence="7" key="1">
    <citation type="journal article" date="2015" name="Elife">
        <title>Stem cells and fluid flow drive cyst formation in an invertebrate excretory organ.</title>
        <authorList>
            <person name="Thi-Kim Vu H."/>
            <person name="Rink J.C."/>
            <person name="McKinney S.A."/>
            <person name="McClain M."/>
            <person name="Lakshmanaperumal N."/>
            <person name="Alexander R."/>
            <person name="Sanchez Alvarado A."/>
        </authorList>
    </citation>
    <scope>NUCLEOTIDE SEQUENCE</scope>
</reference>
<feature type="transmembrane region" description="Helical" evidence="5">
    <location>
        <begin position="194"/>
        <end position="222"/>
    </location>
</feature>
<feature type="transmembrane region" description="Helical" evidence="5">
    <location>
        <begin position="234"/>
        <end position="254"/>
    </location>
</feature>
<dbReference type="CDD" id="cd07042">
    <property type="entry name" value="STAS_SulP_like_sulfate_transporter"/>
    <property type="match status" value="1"/>
</dbReference>
<dbReference type="PROSITE" id="PS50801">
    <property type="entry name" value="STAS"/>
    <property type="match status" value="1"/>
</dbReference>
<evidence type="ECO:0000256" key="4">
    <source>
        <dbReference type="ARBA" id="ARBA00023136"/>
    </source>
</evidence>
<accession>A0A0H3YF71</accession>
<evidence type="ECO:0000256" key="5">
    <source>
        <dbReference type="SAM" id="Phobius"/>
    </source>
</evidence>
<dbReference type="PANTHER" id="PTHR11814">
    <property type="entry name" value="SULFATE TRANSPORTER"/>
    <property type="match status" value="1"/>
</dbReference>
<dbReference type="Pfam" id="PF01740">
    <property type="entry name" value="STAS"/>
    <property type="match status" value="1"/>
</dbReference>
<comment type="subcellular location">
    <subcellularLocation>
        <location evidence="1">Membrane</location>
        <topology evidence="1">Multi-pass membrane protein</topology>
    </subcellularLocation>
</comment>
<keyword evidence="2 5" id="KW-0812">Transmembrane</keyword>
<feature type="transmembrane region" description="Helical" evidence="5">
    <location>
        <begin position="155"/>
        <end position="174"/>
    </location>
</feature>
<feature type="transmembrane region" description="Helical" evidence="5">
    <location>
        <begin position="292"/>
        <end position="311"/>
    </location>
</feature>
<dbReference type="Gene3D" id="3.30.750.24">
    <property type="entry name" value="STAS domain"/>
    <property type="match status" value="1"/>
</dbReference>
<keyword evidence="4 5" id="KW-0472">Membrane</keyword>
<dbReference type="NCBIfam" id="TIGR00815">
    <property type="entry name" value="sulP"/>
    <property type="match status" value="1"/>
</dbReference>
<gene>
    <name evidence="7" type="primary">slc26a-6</name>
</gene>
<feature type="transmembrane region" description="Helical" evidence="5">
    <location>
        <begin position="387"/>
        <end position="405"/>
    </location>
</feature>
<proteinExistence type="evidence at transcript level"/>
<dbReference type="InterPro" id="IPR002645">
    <property type="entry name" value="STAS_dom"/>
</dbReference>
<dbReference type="InterPro" id="IPR001902">
    <property type="entry name" value="SLC26A/SulP_fam"/>
</dbReference>
<protein>
    <submittedName>
        <fullName evidence="7">Slc26a-6</fullName>
    </submittedName>
</protein>
<dbReference type="GO" id="GO:0055085">
    <property type="term" value="P:transmembrane transport"/>
    <property type="evidence" value="ECO:0007669"/>
    <property type="project" value="InterPro"/>
</dbReference>
<organism evidence="7">
    <name type="scientific">Schmidtea mediterranea</name>
    <name type="common">Freshwater planarian flatworm</name>
    <dbReference type="NCBI Taxonomy" id="79327"/>
    <lineage>
        <taxon>Eukaryota</taxon>
        <taxon>Metazoa</taxon>
        <taxon>Spiralia</taxon>
        <taxon>Lophotrochozoa</taxon>
        <taxon>Platyhelminthes</taxon>
        <taxon>Rhabditophora</taxon>
        <taxon>Seriata</taxon>
        <taxon>Tricladida</taxon>
        <taxon>Continenticola</taxon>
        <taxon>Geoplanoidea</taxon>
        <taxon>Dugesiidae</taxon>
        <taxon>Schmidtea</taxon>
    </lineage>
</organism>
<feature type="transmembrane region" description="Helical" evidence="5">
    <location>
        <begin position="72"/>
        <end position="89"/>
    </location>
</feature>
<evidence type="ECO:0000256" key="1">
    <source>
        <dbReference type="ARBA" id="ARBA00004141"/>
    </source>
</evidence>
<dbReference type="Pfam" id="PF00916">
    <property type="entry name" value="Sulfate_transp"/>
    <property type="match status" value="1"/>
</dbReference>
<feature type="transmembrane region" description="Helical" evidence="5">
    <location>
        <begin position="50"/>
        <end position="67"/>
    </location>
</feature>